<dbReference type="STRING" id="314230.DSM3645_10232"/>
<dbReference type="HOGENOM" id="CLU_421918_0_0_0"/>
<dbReference type="EMBL" id="AANZ01000001">
    <property type="protein sequence ID" value="EAQ82770.1"/>
    <property type="molecule type" value="Genomic_DNA"/>
</dbReference>
<evidence type="ECO:0000313" key="3">
    <source>
        <dbReference type="Proteomes" id="UP000004358"/>
    </source>
</evidence>
<dbReference type="PROSITE" id="PS50005">
    <property type="entry name" value="TPR"/>
    <property type="match status" value="1"/>
</dbReference>
<dbReference type="Pfam" id="PF14559">
    <property type="entry name" value="TPR_19"/>
    <property type="match status" value="1"/>
</dbReference>
<evidence type="ECO:0000313" key="2">
    <source>
        <dbReference type="EMBL" id="EAQ82770.1"/>
    </source>
</evidence>
<sequence>MLIKQHRYNEAVALIDQLRATRPFESLLMSQLRIEHAYLLVKKGQSIEAMELLRNFEPASKLQLPRGYFVMYQAACVAGDTMVAEGAKVKLMVLCSESLGTAVRVADEALSDCMPQLAVEILEQARAMSGDQLAFIVRLADAYVSTNNEEMFVLAADLYRSVLTMSPTNARARIGLGRVLNQMGRYHDSQEVYFNLSRDMPNFVTAQREAARLMYATEGRVQGDGAYAVLLEQAPRHSPIPHSPPMIGPSLSIDPSRYESHDLTGAISVERQAKAWKDWRPTKAIGEYQSLISIEPSNQDAYFDLGQQYSTKNRTRAAMGAYSQLLDVNPCHYAAGIAMEGTSRKLEPRGTFDFLYFGQSGRNGLANINRLNFEWGAEIPFGDEDEYLRFEYSHLVYDPKTTGTVLGNSFGAGIYDRFLEDFTYFAEMDVQTFDEGFKSRPVFDVGVNWDICCDAQVGIGGFLENVAENSESIRQDIYMGGGRLSGHVKPLSRWDVESQYRFIGYSDHNFRHDFFVHNKIRLHEAPNELNMMADYDFLSFDEDSIFGPGPGIFGTVHPYFAPSGFSQVSLGFEWKHHFSRFYFDGAPQRWASIEYRAQWDSQGQFYNIGRVKGYCDIYGCLGAGAEAHLTRSGVYNNDIAYAYLILWFP</sequence>
<dbReference type="InterPro" id="IPR019734">
    <property type="entry name" value="TPR_rpt"/>
</dbReference>
<gene>
    <name evidence="2" type="ORF">DSM3645_10232</name>
</gene>
<dbReference type="AlphaFoldDB" id="A3ZLY7"/>
<keyword evidence="1" id="KW-0802">TPR repeat</keyword>
<dbReference type="eggNOG" id="COG0457">
    <property type="taxonomic scope" value="Bacteria"/>
</dbReference>
<dbReference type="Proteomes" id="UP000004358">
    <property type="component" value="Unassembled WGS sequence"/>
</dbReference>
<organism evidence="2 3">
    <name type="scientific">Blastopirellula marina DSM 3645</name>
    <dbReference type="NCBI Taxonomy" id="314230"/>
    <lineage>
        <taxon>Bacteria</taxon>
        <taxon>Pseudomonadati</taxon>
        <taxon>Planctomycetota</taxon>
        <taxon>Planctomycetia</taxon>
        <taxon>Pirellulales</taxon>
        <taxon>Pirellulaceae</taxon>
        <taxon>Blastopirellula</taxon>
    </lineage>
</organism>
<accession>A3ZLY7</accession>
<feature type="repeat" description="TPR" evidence="1">
    <location>
        <begin position="299"/>
        <end position="332"/>
    </location>
</feature>
<evidence type="ECO:0000256" key="1">
    <source>
        <dbReference type="PROSITE-ProRule" id="PRU00339"/>
    </source>
</evidence>
<protein>
    <submittedName>
        <fullName evidence="2">Uncharacterized protein</fullName>
    </submittedName>
</protein>
<dbReference type="Gene3D" id="1.25.40.10">
    <property type="entry name" value="Tetratricopeptide repeat domain"/>
    <property type="match status" value="2"/>
</dbReference>
<comment type="caution">
    <text evidence="2">The sequence shown here is derived from an EMBL/GenBank/DDBJ whole genome shotgun (WGS) entry which is preliminary data.</text>
</comment>
<dbReference type="SUPFAM" id="SSF48452">
    <property type="entry name" value="TPR-like"/>
    <property type="match status" value="1"/>
</dbReference>
<proteinExistence type="predicted"/>
<reference evidence="2 3" key="1">
    <citation type="submission" date="2006-02" db="EMBL/GenBank/DDBJ databases">
        <authorList>
            <person name="Amann R."/>
            <person name="Ferriera S."/>
            <person name="Johnson J."/>
            <person name="Kravitz S."/>
            <person name="Halpern A."/>
            <person name="Remington K."/>
            <person name="Beeson K."/>
            <person name="Tran B."/>
            <person name="Rogers Y.-H."/>
            <person name="Friedman R."/>
            <person name="Venter J.C."/>
        </authorList>
    </citation>
    <scope>NUCLEOTIDE SEQUENCE [LARGE SCALE GENOMIC DNA]</scope>
    <source>
        <strain evidence="2 3">DSM 3645</strain>
    </source>
</reference>
<name>A3ZLY7_9BACT</name>
<dbReference type="InterPro" id="IPR011990">
    <property type="entry name" value="TPR-like_helical_dom_sf"/>
</dbReference>
<dbReference type="RefSeq" id="WP_002655640.1">
    <property type="nucleotide sequence ID" value="NZ_CH672377.1"/>
</dbReference>